<evidence type="ECO:0000313" key="1">
    <source>
        <dbReference type="EMBL" id="WBL78092.1"/>
    </source>
</evidence>
<gene>
    <name evidence="1" type="ORF">I3J27_34960</name>
</gene>
<dbReference type="RefSeq" id="WP_270163374.1">
    <property type="nucleotide sequence ID" value="NZ_CP089391.1"/>
</dbReference>
<sequence length="130" mass="14564">MLLALTQQAATPDAQTGTMIEIAFPTIELIVDTIIQRSPSSIRISLDFNMHFAGGLIATFHAVDEAYREHGIDLEKFLERLREPAQITLRLAETASAGLGKPERLMRLRRTIHWRPPSTNSRCAIHRGFG</sequence>
<organism evidence="1 2">
    <name type="scientific">Bradyrhizobium xenonodulans</name>
    <dbReference type="NCBI Taxonomy" id="2736875"/>
    <lineage>
        <taxon>Bacteria</taxon>
        <taxon>Pseudomonadati</taxon>
        <taxon>Pseudomonadota</taxon>
        <taxon>Alphaproteobacteria</taxon>
        <taxon>Hyphomicrobiales</taxon>
        <taxon>Nitrobacteraceae</taxon>
        <taxon>Bradyrhizobium</taxon>
    </lineage>
</organism>
<dbReference type="SUPFAM" id="SSF140683">
    <property type="entry name" value="SP0561-like"/>
    <property type="match status" value="1"/>
</dbReference>
<evidence type="ECO:0000313" key="2">
    <source>
        <dbReference type="Proteomes" id="UP001179614"/>
    </source>
</evidence>
<proteinExistence type="predicted"/>
<dbReference type="Gene3D" id="1.10.3910.10">
    <property type="entry name" value="SP0561-like"/>
    <property type="match status" value="1"/>
</dbReference>
<accession>A0ABY7MN57</accession>
<reference evidence="1" key="1">
    <citation type="submission" date="2021-12" db="EMBL/GenBank/DDBJ databases">
        <title>Bradyrhizobium xenonodulans sp. nov.</title>
        <authorList>
            <person name="Claassens R."/>
            <person name="Venter S.N."/>
            <person name="Beukes C.W."/>
            <person name="Stepkowski T."/>
            <person name="Steenkamp E.T."/>
        </authorList>
    </citation>
    <scope>NUCLEOTIDE SEQUENCE</scope>
    <source>
        <strain evidence="1">14AB</strain>
    </source>
</reference>
<name>A0ABY7MN57_9BRAD</name>
<dbReference type="Proteomes" id="UP001179614">
    <property type="component" value="Chromosome"/>
</dbReference>
<dbReference type="InterPro" id="IPR038062">
    <property type="entry name" value="ScdA-like_N_sf"/>
</dbReference>
<keyword evidence="2" id="KW-1185">Reference proteome</keyword>
<protein>
    <submittedName>
        <fullName evidence="1">Uncharacterized protein</fullName>
    </submittedName>
</protein>
<dbReference type="EMBL" id="CP089391">
    <property type="protein sequence ID" value="WBL78092.1"/>
    <property type="molecule type" value="Genomic_DNA"/>
</dbReference>